<feature type="domain" description="N-acetyltransferase" evidence="2">
    <location>
        <begin position="2"/>
        <end position="160"/>
    </location>
</feature>
<dbReference type="Proteomes" id="UP000515823">
    <property type="component" value="Chromosome"/>
</dbReference>
<dbReference type="SUPFAM" id="SSF55729">
    <property type="entry name" value="Acyl-CoA N-acyltransferases (Nat)"/>
    <property type="match status" value="1"/>
</dbReference>
<dbReference type="InterPro" id="IPR050769">
    <property type="entry name" value="NAT_camello-type"/>
</dbReference>
<dbReference type="PANTHER" id="PTHR13947">
    <property type="entry name" value="GNAT FAMILY N-ACETYLTRANSFERASE"/>
    <property type="match status" value="1"/>
</dbReference>
<keyword evidence="4" id="KW-1185">Reference proteome</keyword>
<dbReference type="AlphaFoldDB" id="A0A7G9G2J9"/>
<dbReference type="Gene3D" id="3.40.630.30">
    <property type="match status" value="1"/>
</dbReference>
<dbReference type="KEGG" id="qdo:H9Q78_11325"/>
<evidence type="ECO:0000313" key="4">
    <source>
        <dbReference type="Proteomes" id="UP000515823"/>
    </source>
</evidence>
<dbReference type="RefSeq" id="WP_249301819.1">
    <property type="nucleotide sequence ID" value="NZ_CP060634.1"/>
</dbReference>
<organism evidence="3 4">
    <name type="scientific">Qiania dongpingensis</name>
    <dbReference type="NCBI Taxonomy" id="2763669"/>
    <lineage>
        <taxon>Bacteria</taxon>
        <taxon>Bacillati</taxon>
        <taxon>Bacillota</taxon>
        <taxon>Clostridia</taxon>
        <taxon>Lachnospirales</taxon>
        <taxon>Lachnospiraceae</taxon>
        <taxon>Qiania</taxon>
    </lineage>
</organism>
<dbReference type="InterPro" id="IPR000182">
    <property type="entry name" value="GNAT_dom"/>
</dbReference>
<sequence length="160" mass="18512">MITIRTYTEADAEAVIDLVLHCQNDGTRPPVTIDDQPELLHIREHYLKNGGSFWVATDEEKIVGSIALMNCGNGIAVLKKFFVEESYRGRPFHLGRRLYTVLLDFAQEQGIKRLLLDTPKNTERAHRFYKKAGFQKIEENQLPVVYDYPYENSDFFSLEL</sequence>
<accession>A0A7G9G2J9</accession>
<dbReference type="PANTHER" id="PTHR13947:SF37">
    <property type="entry name" value="LD18367P"/>
    <property type="match status" value="1"/>
</dbReference>
<dbReference type="CDD" id="cd04301">
    <property type="entry name" value="NAT_SF"/>
    <property type="match status" value="1"/>
</dbReference>
<proteinExistence type="predicted"/>
<gene>
    <name evidence="3" type="ORF">H9Q78_11325</name>
</gene>
<dbReference type="Pfam" id="PF00583">
    <property type="entry name" value="Acetyltransf_1"/>
    <property type="match status" value="1"/>
</dbReference>
<keyword evidence="1 3" id="KW-0808">Transferase</keyword>
<protein>
    <submittedName>
        <fullName evidence="3">GNAT family N-acetyltransferase</fullName>
    </submittedName>
</protein>
<dbReference type="EMBL" id="CP060634">
    <property type="protein sequence ID" value="QNM05031.1"/>
    <property type="molecule type" value="Genomic_DNA"/>
</dbReference>
<dbReference type="GO" id="GO:0008080">
    <property type="term" value="F:N-acetyltransferase activity"/>
    <property type="evidence" value="ECO:0007669"/>
    <property type="project" value="InterPro"/>
</dbReference>
<evidence type="ECO:0000256" key="1">
    <source>
        <dbReference type="ARBA" id="ARBA00022679"/>
    </source>
</evidence>
<name>A0A7G9G2J9_9FIRM</name>
<dbReference type="InterPro" id="IPR016181">
    <property type="entry name" value="Acyl_CoA_acyltransferase"/>
</dbReference>
<evidence type="ECO:0000313" key="3">
    <source>
        <dbReference type="EMBL" id="QNM05031.1"/>
    </source>
</evidence>
<evidence type="ECO:0000259" key="2">
    <source>
        <dbReference type="PROSITE" id="PS51186"/>
    </source>
</evidence>
<reference evidence="3 4" key="1">
    <citation type="submission" date="2020-08" db="EMBL/GenBank/DDBJ databases">
        <authorList>
            <person name="Liu C."/>
            <person name="Sun Q."/>
        </authorList>
    </citation>
    <scope>NUCLEOTIDE SEQUENCE [LARGE SCALE GENOMIC DNA]</scope>
    <source>
        <strain evidence="3 4">NSJ-38</strain>
    </source>
</reference>
<dbReference type="PROSITE" id="PS51186">
    <property type="entry name" value="GNAT"/>
    <property type="match status" value="1"/>
</dbReference>